<evidence type="ECO:0000313" key="3">
    <source>
        <dbReference type="Proteomes" id="UP000288805"/>
    </source>
</evidence>
<accession>A0A438D3I9</accession>
<protein>
    <submittedName>
        <fullName evidence="2">Uncharacterized protein</fullName>
    </submittedName>
</protein>
<feature type="region of interest" description="Disordered" evidence="1">
    <location>
        <begin position="113"/>
        <end position="146"/>
    </location>
</feature>
<comment type="caution">
    <text evidence="2">The sequence shown here is derived from an EMBL/GenBank/DDBJ whole genome shotgun (WGS) entry which is preliminary data.</text>
</comment>
<proteinExistence type="predicted"/>
<organism evidence="2 3">
    <name type="scientific">Vitis vinifera</name>
    <name type="common">Grape</name>
    <dbReference type="NCBI Taxonomy" id="29760"/>
    <lineage>
        <taxon>Eukaryota</taxon>
        <taxon>Viridiplantae</taxon>
        <taxon>Streptophyta</taxon>
        <taxon>Embryophyta</taxon>
        <taxon>Tracheophyta</taxon>
        <taxon>Spermatophyta</taxon>
        <taxon>Magnoliopsida</taxon>
        <taxon>eudicotyledons</taxon>
        <taxon>Gunneridae</taxon>
        <taxon>Pentapetalae</taxon>
        <taxon>rosids</taxon>
        <taxon>Vitales</taxon>
        <taxon>Vitaceae</taxon>
        <taxon>Viteae</taxon>
        <taxon>Vitis</taxon>
    </lineage>
</organism>
<dbReference type="AlphaFoldDB" id="A0A438D3I9"/>
<gene>
    <name evidence="2" type="ORF">CK203_104587</name>
</gene>
<feature type="region of interest" description="Disordered" evidence="1">
    <location>
        <begin position="1"/>
        <end position="25"/>
    </location>
</feature>
<name>A0A438D3I9_VITVI</name>
<evidence type="ECO:0000313" key="2">
    <source>
        <dbReference type="EMBL" id="RVW30050.1"/>
    </source>
</evidence>
<evidence type="ECO:0000256" key="1">
    <source>
        <dbReference type="SAM" id="MobiDB-lite"/>
    </source>
</evidence>
<feature type="compositionally biased region" description="Basic and acidic residues" evidence="1">
    <location>
        <begin position="113"/>
        <end position="135"/>
    </location>
</feature>
<reference evidence="2 3" key="1">
    <citation type="journal article" date="2018" name="PLoS Genet.">
        <title>Population sequencing reveals clonal diversity and ancestral inbreeding in the grapevine cultivar Chardonnay.</title>
        <authorList>
            <person name="Roach M.J."/>
            <person name="Johnson D.L."/>
            <person name="Bohlmann J."/>
            <person name="van Vuuren H.J."/>
            <person name="Jones S.J."/>
            <person name="Pretorius I.S."/>
            <person name="Schmidt S.A."/>
            <person name="Borneman A.R."/>
        </authorList>
    </citation>
    <scope>NUCLEOTIDE SEQUENCE [LARGE SCALE GENOMIC DNA]</scope>
    <source>
        <strain evidence="3">cv. Chardonnay</strain>
        <tissue evidence="2">Leaf</tissue>
    </source>
</reference>
<dbReference type="Proteomes" id="UP000288805">
    <property type="component" value="Unassembled WGS sequence"/>
</dbReference>
<dbReference type="EMBL" id="QGNW01001815">
    <property type="protein sequence ID" value="RVW30050.1"/>
    <property type="molecule type" value="Genomic_DNA"/>
</dbReference>
<sequence>MEEISMQTLRREIEPTARGKDMEKGMRDLKEQMQDLREGMLVSQAMARQEASRVEVPKPQGFSGKRDAKELDNFLWHIEVGRQELRHRGVQDLAIVMAVAKCLMNYKIGDSSKVESLEDSHATGRGDRVSKDHNAPRMGSTKTPNVREGRAWYCPKRKALTAMIEERGQKDEAHIGSMQLLGSLQVNPKPSTPKISLLSRVQVNEAKESELRCLEKVLETYREVSRRGNNRDIDDIGGGECHKMLQMTLPMGLYRMWEASRDPWRHLNLATNWKSMETSRED</sequence>
<feature type="compositionally biased region" description="Basic and acidic residues" evidence="1">
    <location>
        <begin position="9"/>
        <end position="25"/>
    </location>
</feature>